<keyword evidence="1" id="KW-1133">Transmembrane helix</keyword>
<dbReference type="PANTHER" id="PTHR37849:SF1">
    <property type="entry name" value="YALI0E11605P"/>
    <property type="match status" value="1"/>
</dbReference>
<dbReference type="AlphaFoldDB" id="A0A0F4YWY2"/>
<dbReference type="RefSeq" id="XP_013328968.1">
    <property type="nucleotide sequence ID" value="XM_013473514.1"/>
</dbReference>
<evidence type="ECO:0000256" key="1">
    <source>
        <dbReference type="SAM" id="Phobius"/>
    </source>
</evidence>
<sequence length="115" mass="12588">MIRRPVVPQLLRAASSLPAASISNTARVIPRPFSTSAPVLNTASTTLPPRKPVGAFRGGLFGFLFGSVVAGVSVYYYILEEYRVSNEQLTDDIYGMLVQYHSGNWSRSWAFSAAF</sequence>
<dbReference type="EMBL" id="LASV01000143">
    <property type="protein sequence ID" value="KKA22356.1"/>
    <property type="molecule type" value="Genomic_DNA"/>
</dbReference>
<dbReference type="GeneID" id="25315911"/>
<evidence type="ECO:0000313" key="3">
    <source>
        <dbReference type="Proteomes" id="UP000053958"/>
    </source>
</evidence>
<reference evidence="2 3" key="1">
    <citation type="submission" date="2015-04" db="EMBL/GenBank/DDBJ databases">
        <authorList>
            <person name="Heijne W.H."/>
            <person name="Fedorova N.D."/>
            <person name="Nierman W.C."/>
            <person name="Vollebregt A.W."/>
            <person name="Zhao Z."/>
            <person name="Wu L."/>
            <person name="Kumar M."/>
            <person name="Stam H."/>
            <person name="van den Berg M.A."/>
            <person name="Pel H.J."/>
        </authorList>
    </citation>
    <scope>NUCLEOTIDE SEQUENCE [LARGE SCALE GENOMIC DNA]</scope>
    <source>
        <strain evidence="2 3">CBS 393.64</strain>
    </source>
</reference>
<comment type="caution">
    <text evidence="2">The sequence shown here is derived from an EMBL/GenBank/DDBJ whole genome shotgun (WGS) entry which is preliminary data.</text>
</comment>
<feature type="transmembrane region" description="Helical" evidence="1">
    <location>
        <begin position="60"/>
        <end position="79"/>
    </location>
</feature>
<organism evidence="2 3">
    <name type="scientific">Rasamsonia emersonii (strain ATCC 16479 / CBS 393.64 / IMI 116815)</name>
    <dbReference type="NCBI Taxonomy" id="1408163"/>
    <lineage>
        <taxon>Eukaryota</taxon>
        <taxon>Fungi</taxon>
        <taxon>Dikarya</taxon>
        <taxon>Ascomycota</taxon>
        <taxon>Pezizomycotina</taxon>
        <taxon>Eurotiomycetes</taxon>
        <taxon>Eurotiomycetidae</taxon>
        <taxon>Eurotiales</taxon>
        <taxon>Trichocomaceae</taxon>
        <taxon>Rasamsonia</taxon>
    </lineage>
</organism>
<accession>A0A0F4YWY2</accession>
<keyword evidence="1" id="KW-0812">Transmembrane</keyword>
<protein>
    <submittedName>
        <fullName evidence="2">Uncharacterized protein</fullName>
    </submittedName>
</protein>
<proteinExistence type="predicted"/>
<name>A0A0F4YWY2_RASE3</name>
<keyword evidence="1" id="KW-0472">Membrane</keyword>
<evidence type="ECO:0000313" key="2">
    <source>
        <dbReference type="EMBL" id="KKA22356.1"/>
    </source>
</evidence>
<dbReference type="Proteomes" id="UP000053958">
    <property type="component" value="Unassembled WGS sequence"/>
</dbReference>
<dbReference type="OrthoDB" id="5331396at2759"/>
<dbReference type="PANTHER" id="PTHR37849">
    <property type="entry name" value="YALI0E11605P"/>
    <property type="match status" value="1"/>
</dbReference>
<gene>
    <name evidence="2" type="ORF">T310_3562</name>
</gene>
<keyword evidence="3" id="KW-1185">Reference proteome</keyword>